<dbReference type="Proteomes" id="UP000014680">
    <property type="component" value="Unassembled WGS sequence"/>
</dbReference>
<dbReference type="OMA" id="FIMFLED"/>
<accession>A0A0A1TWC3</accession>
<reference evidence="2 3" key="1">
    <citation type="submission" date="2012-10" db="EMBL/GenBank/DDBJ databases">
        <authorList>
            <person name="Zafar N."/>
            <person name="Inman J."/>
            <person name="Hall N."/>
            <person name="Lorenzi H."/>
            <person name="Caler E."/>
        </authorList>
    </citation>
    <scope>NUCLEOTIDE SEQUENCE [LARGE SCALE GENOMIC DNA]</scope>
    <source>
        <strain evidence="2 3">IP1</strain>
    </source>
</reference>
<evidence type="ECO:0000313" key="3">
    <source>
        <dbReference type="Proteomes" id="UP000014680"/>
    </source>
</evidence>
<feature type="chain" id="PRO_5001980284" evidence="1">
    <location>
        <begin position="25"/>
        <end position="300"/>
    </location>
</feature>
<keyword evidence="3" id="KW-1185">Reference proteome</keyword>
<dbReference type="AlphaFoldDB" id="A0A0A1TWC3"/>
<protein>
    <submittedName>
        <fullName evidence="2">Uncharacterized protein</fullName>
    </submittedName>
</protein>
<organism evidence="2 3">
    <name type="scientific">Entamoeba invadens IP1</name>
    <dbReference type="NCBI Taxonomy" id="370355"/>
    <lineage>
        <taxon>Eukaryota</taxon>
        <taxon>Amoebozoa</taxon>
        <taxon>Evosea</taxon>
        <taxon>Archamoebae</taxon>
        <taxon>Mastigamoebida</taxon>
        <taxon>Entamoebidae</taxon>
        <taxon>Entamoeba</taxon>
    </lineage>
</organism>
<dbReference type="GeneID" id="14883899"/>
<dbReference type="RefSeq" id="XP_004184271.1">
    <property type="nucleotide sequence ID" value="XM_004184223.1"/>
</dbReference>
<sequence>MGYHWSSTLLLLIFFFSSIQPSLTFEDEKTYTLALTMCVAPKKYDMVSFTIDYLLNAYSFDHSNINITFFITRGCVDCDFEGYHKVVDALTLRGITVYEVTLLPISFRNDKTFREAADKFESWVVDFKKEDANNRPFHRWKHFTKDNVINYYSLNLALYAKNTINPDFIMFLEDDTSFDRKFFQLLYSLFSKYHDGENVLIRTIIDRFNLFSRVIPPGGTECLPGFFGILLGRKEAKRFFKMYKYDKYAVCGDAFNCYMSEFLKLPTPVYHWGKHLSKDVNWDVYWNIKDMLYWEGLCNN</sequence>
<evidence type="ECO:0000256" key="1">
    <source>
        <dbReference type="SAM" id="SignalP"/>
    </source>
</evidence>
<name>A0A0A1TWC3_ENTIV</name>
<dbReference type="EMBL" id="KB207104">
    <property type="protein sequence ID" value="ELP84925.1"/>
    <property type="molecule type" value="Genomic_DNA"/>
</dbReference>
<dbReference type="VEuPathDB" id="AmoebaDB:EIN_003100"/>
<keyword evidence="1" id="KW-0732">Signal</keyword>
<gene>
    <name evidence="2" type="ORF">EIN_003100</name>
</gene>
<dbReference type="KEGG" id="eiv:EIN_003100"/>
<proteinExistence type="predicted"/>
<evidence type="ECO:0000313" key="2">
    <source>
        <dbReference type="EMBL" id="ELP84925.1"/>
    </source>
</evidence>
<feature type="signal peptide" evidence="1">
    <location>
        <begin position="1"/>
        <end position="24"/>
    </location>
</feature>